<dbReference type="InterPro" id="IPR036291">
    <property type="entry name" value="NAD(P)-bd_dom_sf"/>
</dbReference>
<dbReference type="SUPFAM" id="SSF51735">
    <property type="entry name" value="NAD(P)-binding Rossmann-fold domains"/>
    <property type="match status" value="1"/>
</dbReference>
<dbReference type="RefSeq" id="WP_129988150.1">
    <property type="nucleotide sequence ID" value="NZ_SDPU01000027.1"/>
</dbReference>
<dbReference type="PROSITE" id="PS00061">
    <property type="entry name" value="ADH_SHORT"/>
    <property type="match status" value="1"/>
</dbReference>
<sequence length="274" mass="29255">MRTLDGKVVVITGAGSGIGRALALDVAGRGAVVALSDWDEVGLVETARLVQERTGREVRTDKVDVRDRSAVRDLAAAVVAEHGRVNVVVNNAGVALHGDFEEVDYPDFEWVMDVDFWGVVHGTKEFLPHLIASGDGHVVNVSSLFGLLGIPGQTAYNSAKFAVRGFTEALRTEMLVAGHPVGVTCVHPGGIKTGIARNARVTSSHDQAQFAQHFDTKLARTTPERAAQVIVEGVLAGKPRVVVGADAKLLDAFVRIVGPRYQRVVARASRRMAP</sequence>
<evidence type="ECO:0000256" key="1">
    <source>
        <dbReference type="ARBA" id="ARBA00006484"/>
    </source>
</evidence>
<dbReference type="GO" id="GO:0016491">
    <property type="term" value="F:oxidoreductase activity"/>
    <property type="evidence" value="ECO:0007669"/>
    <property type="project" value="UniProtKB-KW"/>
</dbReference>
<comment type="similarity">
    <text evidence="1 3">Belongs to the short-chain dehydrogenases/reductases (SDR) family.</text>
</comment>
<evidence type="ECO:0000256" key="2">
    <source>
        <dbReference type="ARBA" id="ARBA00023002"/>
    </source>
</evidence>
<organism evidence="5 6">
    <name type="scientific">Nocardioides iriomotensis</name>
    <dbReference type="NCBI Taxonomy" id="715784"/>
    <lineage>
        <taxon>Bacteria</taxon>
        <taxon>Bacillati</taxon>
        <taxon>Actinomycetota</taxon>
        <taxon>Actinomycetes</taxon>
        <taxon>Propionibacteriales</taxon>
        <taxon>Nocardioidaceae</taxon>
        <taxon>Nocardioides</taxon>
    </lineage>
</organism>
<name>A0A4Q5IXW7_9ACTN</name>
<dbReference type="EMBL" id="SDPU01000027">
    <property type="protein sequence ID" value="RYU11010.1"/>
    <property type="molecule type" value="Genomic_DNA"/>
</dbReference>
<dbReference type="Pfam" id="PF00106">
    <property type="entry name" value="adh_short"/>
    <property type="match status" value="1"/>
</dbReference>
<dbReference type="PRINTS" id="PR00081">
    <property type="entry name" value="GDHRDH"/>
</dbReference>
<feature type="domain" description="Ketoreductase" evidence="4">
    <location>
        <begin position="7"/>
        <end position="194"/>
    </location>
</feature>
<dbReference type="Proteomes" id="UP000291189">
    <property type="component" value="Unassembled WGS sequence"/>
</dbReference>
<evidence type="ECO:0000256" key="3">
    <source>
        <dbReference type="RuleBase" id="RU000363"/>
    </source>
</evidence>
<keyword evidence="6" id="KW-1185">Reference proteome</keyword>
<comment type="caution">
    <text evidence="5">The sequence shown here is derived from an EMBL/GenBank/DDBJ whole genome shotgun (WGS) entry which is preliminary data.</text>
</comment>
<dbReference type="PANTHER" id="PTHR43391:SF82">
    <property type="entry name" value="OXIDOREDUCTASE SADH-RELATED"/>
    <property type="match status" value="1"/>
</dbReference>
<dbReference type="OrthoDB" id="4690547at2"/>
<protein>
    <submittedName>
        <fullName evidence="5">SDR family NAD(P)-dependent oxidoreductase</fullName>
    </submittedName>
</protein>
<evidence type="ECO:0000259" key="4">
    <source>
        <dbReference type="SMART" id="SM00822"/>
    </source>
</evidence>
<accession>A0A4Q5IXW7</accession>
<evidence type="ECO:0000313" key="6">
    <source>
        <dbReference type="Proteomes" id="UP000291189"/>
    </source>
</evidence>
<reference evidence="5 6" key="1">
    <citation type="submission" date="2019-01" db="EMBL/GenBank/DDBJ databases">
        <title>Nocardioides guangzhouensis sp. nov., an actinobacterium isolated from soil.</title>
        <authorList>
            <person name="Fu Y."/>
            <person name="Cai Y."/>
            <person name="Lin Z."/>
            <person name="Chen P."/>
        </authorList>
    </citation>
    <scope>NUCLEOTIDE SEQUENCE [LARGE SCALE GENOMIC DNA]</scope>
    <source>
        <strain evidence="5 6">NBRC 105384</strain>
    </source>
</reference>
<keyword evidence="2" id="KW-0560">Oxidoreductase</keyword>
<proteinExistence type="inferred from homology"/>
<dbReference type="PRINTS" id="PR00080">
    <property type="entry name" value="SDRFAMILY"/>
</dbReference>
<dbReference type="Gene3D" id="3.40.50.720">
    <property type="entry name" value="NAD(P)-binding Rossmann-like Domain"/>
    <property type="match status" value="1"/>
</dbReference>
<dbReference type="SMART" id="SM00822">
    <property type="entry name" value="PKS_KR"/>
    <property type="match status" value="1"/>
</dbReference>
<dbReference type="InterPro" id="IPR002347">
    <property type="entry name" value="SDR_fam"/>
</dbReference>
<dbReference type="PANTHER" id="PTHR43391">
    <property type="entry name" value="RETINOL DEHYDROGENASE-RELATED"/>
    <property type="match status" value="1"/>
</dbReference>
<evidence type="ECO:0000313" key="5">
    <source>
        <dbReference type="EMBL" id="RYU11010.1"/>
    </source>
</evidence>
<gene>
    <name evidence="5" type="ORF">ETU37_14985</name>
</gene>
<dbReference type="InterPro" id="IPR020904">
    <property type="entry name" value="Sc_DH/Rdtase_CS"/>
</dbReference>
<dbReference type="InterPro" id="IPR057326">
    <property type="entry name" value="KR_dom"/>
</dbReference>
<dbReference type="FunFam" id="3.40.50.720:FF:000084">
    <property type="entry name" value="Short-chain dehydrogenase reductase"/>
    <property type="match status" value="1"/>
</dbReference>
<dbReference type="AlphaFoldDB" id="A0A4Q5IXW7"/>